<dbReference type="STRING" id="1121324.CLIT_8c00780"/>
<sequence>MFLSGLFEKRESISNPSQEFVDFMGGGVTTSGKSVSEETALTYSAVFACVNVISETLASLPLFLYGKKKGAKEKARDHPLYELLHDMPNEEMTSMTFRQTLQVHLLLRGNCYAEIEWGPNGFPRALWPLNAASTWPERDKKTKKIVYKTIIDGQGYTLPAERVLHIPGLSLNGRHGLSPIGLMRETIGLGMAAEEYGARFFSNGAKPGGVLEHPGNLSDPAKKSLVKSWNDMHRGLENQHRIAVLEEGLTYKQVGIPPEDAQFLETRKFQVSEVARIYRVPPHMIADLEKATFSNIEHQGIEFVSHTMRPWLVRWEQALRWKLMTSNERKNYNAEFNVEGLLRGDTKSRYDAYHMALNDGWMSGNEVRKLENLEEKPELNEHLINGNFTLVKAVLNAIENIKKGGEGLE</sequence>
<organism evidence="1 2">
    <name type="scientific">Peptoclostridium litorale DSM 5388</name>
    <dbReference type="NCBI Taxonomy" id="1121324"/>
    <lineage>
        <taxon>Bacteria</taxon>
        <taxon>Bacillati</taxon>
        <taxon>Bacillota</taxon>
        <taxon>Clostridia</taxon>
        <taxon>Peptostreptococcales</taxon>
        <taxon>Peptoclostridiaceae</taxon>
        <taxon>Peptoclostridium</taxon>
    </lineage>
</organism>
<dbReference type="RefSeq" id="WP_038263084.1">
    <property type="nucleotide sequence ID" value="NZ_FSRH01000008.1"/>
</dbReference>
<accession>A0A069RFT6</accession>
<comment type="caution">
    <text evidence="1">The sequence shown here is derived from an EMBL/GenBank/DDBJ whole genome shotgun (WGS) entry which is preliminary data.</text>
</comment>
<dbReference type="NCBIfam" id="TIGR01537">
    <property type="entry name" value="portal_HK97"/>
    <property type="match status" value="1"/>
</dbReference>
<proteinExistence type="predicted"/>
<protein>
    <submittedName>
        <fullName evidence="1">Portal protein</fullName>
    </submittedName>
</protein>
<dbReference type="eggNOG" id="COG4695">
    <property type="taxonomic scope" value="Bacteria"/>
</dbReference>
<gene>
    <name evidence="1" type="ORF">CLIT_8c00780</name>
</gene>
<dbReference type="InterPro" id="IPR006944">
    <property type="entry name" value="Phage/GTA_portal"/>
</dbReference>
<dbReference type="InterPro" id="IPR006427">
    <property type="entry name" value="Portal_HK97"/>
</dbReference>
<keyword evidence="2" id="KW-1185">Reference proteome</keyword>
<name>A0A069RFT6_PEPLI</name>
<dbReference type="Proteomes" id="UP000027946">
    <property type="component" value="Unassembled WGS sequence"/>
</dbReference>
<evidence type="ECO:0000313" key="1">
    <source>
        <dbReference type="EMBL" id="KDR95909.1"/>
    </source>
</evidence>
<evidence type="ECO:0000313" key="2">
    <source>
        <dbReference type="Proteomes" id="UP000027946"/>
    </source>
</evidence>
<reference evidence="1 2" key="1">
    <citation type="submission" date="2014-03" db="EMBL/GenBank/DDBJ databases">
        <title>Genome sequence of Clostridium litorale W6, DSM 5388.</title>
        <authorList>
            <person name="Poehlein A."/>
            <person name="Jagirdar A."/>
            <person name="Khonsari B."/>
            <person name="Chibani C.M."/>
            <person name="Gutierrez Gutierrez D.A."/>
            <person name="Davydova E."/>
            <person name="Alghaithi H.S."/>
            <person name="Nair K.P."/>
            <person name="Dhamotharan K."/>
            <person name="Chandran L."/>
            <person name="G W."/>
            <person name="Daniel R."/>
        </authorList>
    </citation>
    <scope>NUCLEOTIDE SEQUENCE [LARGE SCALE GENOMIC DNA]</scope>
    <source>
        <strain evidence="1 2">W6</strain>
    </source>
</reference>
<dbReference type="EMBL" id="JJMM01000008">
    <property type="protein sequence ID" value="KDR95909.1"/>
    <property type="molecule type" value="Genomic_DNA"/>
</dbReference>
<dbReference type="Pfam" id="PF04860">
    <property type="entry name" value="Phage_portal"/>
    <property type="match status" value="1"/>
</dbReference>
<dbReference type="AlphaFoldDB" id="A0A069RFT6"/>